<reference evidence="1" key="1">
    <citation type="submission" date="2020-08" db="EMBL/GenBank/DDBJ databases">
        <title>Multicomponent nature underlies the extraordinary mechanical properties of spider dragline silk.</title>
        <authorList>
            <person name="Kono N."/>
            <person name="Nakamura H."/>
            <person name="Mori M."/>
            <person name="Yoshida Y."/>
            <person name="Ohtoshi R."/>
            <person name="Malay A.D."/>
            <person name="Moran D.A.P."/>
            <person name="Tomita M."/>
            <person name="Numata K."/>
            <person name="Arakawa K."/>
        </authorList>
    </citation>
    <scope>NUCLEOTIDE SEQUENCE</scope>
</reference>
<name>A0A8X6T6K5_NEPPI</name>
<organism evidence="1 2">
    <name type="scientific">Nephila pilipes</name>
    <name type="common">Giant wood spider</name>
    <name type="synonym">Nephila maculata</name>
    <dbReference type="NCBI Taxonomy" id="299642"/>
    <lineage>
        <taxon>Eukaryota</taxon>
        <taxon>Metazoa</taxon>
        <taxon>Ecdysozoa</taxon>
        <taxon>Arthropoda</taxon>
        <taxon>Chelicerata</taxon>
        <taxon>Arachnida</taxon>
        <taxon>Araneae</taxon>
        <taxon>Araneomorphae</taxon>
        <taxon>Entelegynae</taxon>
        <taxon>Araneoidea</taxon>
        <taxon>Nephilidae</taxon>
        <taxon>Nephila</taxon>
    </lineage>
</organism>
<proteinExistence type="predicted"/>
<evidence type="ECO:0000313" key="2">
    <source>
        <dbReference type="Proteomes" id="UP000887013"/>
    </source>
</evidence>
<protein>
    <submittedName>
        <fullName evidence="1">Uncharacterized protein</fullName>
    </submittedName>
</protein>
<accession>A0A8X6T6K5</accession>
<comment type="caution">
    <text evidence="1">The sequence shown here is derived from an EMBL/GenBank/DDBJ whole genome shotgun (WGS) entry which is preliminary data.</text>
</comment>
<evidence type="ECO:0000313" key="1">
    <source>
        <dbReference type="EMBL" id="GFS82825.1"/>
    </source>
</evidence>
<feature type="non-terminal residue" evidence="1">
    <location>
        <position position="1"/>
    </location>
</feature>
<dbReference type="AlphaFoldDB" id="A0A8X6T6K5"/>
<keyword evidence="2" id="KW-1185">Reference proteome</keyword>
<gene>
    <name evidence="1" type="ORF">NPIL_428981</name>
</gene>
<dbReference type="Proteomes" id="UP000887013">
    <property type="component" value="Unassembled WGS sequence"/>
</dbReference>
<dbReference type="EMBL" id="BMAW01098061">
    <property type="protein sequence ID" value="GFS82825.1"/>
    <property type="molecule type" value="Genomic_DNA"/>
</dbReference>
<sequence>ALLKELATYLKRQKTEVFWACCKHLDWRCRNL</sequence>